<feature type="compositionally biased region" description="Polar residues" evidence="1">
    <location>
        <begin position="25"/>
        <end position="35"/>
    </location>
</feature>
<dbReference type="EMBL" id="JAHUTJ010080462">
    <property type="protein sequence ID" value="MED6295580.1"/>
    <property type="molecule type" value="Genomic_DNA"/>
</dbReference>
<dbReference type="Proteomes" id="UP001352852">
    <property type="component" value="Unassembled WGS sequence"/>
</dbReference>
<protein>
    <submittedName>
        <fullName evidence="2">Uncharacterized protein</fullName>
    </submittedName>
</protein>
<gene>
    <name evidence="2" type="ORF">CHARACLAT_033196</name>
</gene>
<feature type="compositionally biased region" description="Basic and acidic residues" evidence="1">
    <location>
        <begin position="81"/>
        <end position="91"/>
    </location>
</feature>
<evidence type="ECO:0000256" key="1">
    <source>
        <dbReference type="SAM" id="MobiDB-lite"/>
    </source>
</evidence>
<evidence type="ECO:0000313" key="2">
    <source>
        <dbReference type="EMBL" id="MED6295580.1"/>
    </source>
</evidence>
<reference evidence="2 3" key="1">
    <citation type="submission" date="2021-06" db="EMBL/GenBank/DDBJ databases">
        <authorList>
            <person name="Palmer J.M."/>
        </authorList>
    </citation>
    <scope>NUCLEOTIDE SEQUENCE [LARGE SCALE GENOMIC DNA]</scope>
    <source>
        <strain evidence="2 3">CL_MEX2019</strain>
        <tissue evidence="2">Muscle</tissue>
    </source>
</reference>
<comment type="caution">
    <text evidence="2">The sequence shown here is derived from an EMBL/GenBank/DDBJ whole genome shotgun (WGS) entry which is preliminary data.</text>
</comment>
<feature type="region of interest" description="Disordered" evidence="1">
    <location>
        <begin position="1"/>
        <end position="54"/>
    </location>
</feature>
<feature type="region of interest" description="Disordered" evidence="1">
    <location>
        <begin position="81"/>
        <end position="102"/>
    </location>
</feature>
<proteinExistence type="predicted"/>
<organism evidence="2 3">
    <name type="scientific">Characodon lateralis</name>
    <dbReference type="NCBI Taxonomy" id="208331"/>
    <lineage>
        <taxon>Eukaryota</taxon>
        <taxon>Metazoa</taxon>
        <taxon>Chordata</taxon>
        <taxon>Craniata</taxon>
        <taxon>Vertebrata</taxon>
        <taxon>Euteleostomi</taxon>
        <taxon>Actinopterygii</taxon>
        <taxon>Neopterygii</taxon>
        <taxon>Teleostei</taxon>
        <taxon>Neoteleostei</taxon>
        <taxon>Acanthomorphata</taxon>
        <taxon>Ovalentaria</taxon>
        <taxon>Atherinomorphae</taxon>
        <taxon>Cyprinodontiformes</taxon>
        <taxon>Goodeidae</taxon>
        <taxon>Characodon</taxon>
    </lineage>
</organism>
<evidence type="ECO:0000313" key="3">
    <source>
        <dbReference type="Proteomes" id="UP001352852"/>
    </source>
</evidence>
<keyword evidence="3" id="KW-1185">Reference proteome</keyword>
<feature type="compositionally biased region" description="Gly residues" evidence="1">
    <location>
        <begin position="1"/>
        <end position="10"/>
    </location>
</feature>
<accession>A0ABU7F8E3</accession>
<name>A0ABU7F8E3_9TELE</name>
<sequence>MLPPAGGGPTEGWPRISRLGLAQPSPANQEATQQPGALRRVPSPGLAPGWDPGSAAPSDITCLDFIVLMKVSRTAPCPTRHLEPVCHERPYQGHLSPRQHSL</sequence>